<reference evidence="6" key="2">
    <citation type="journal article" date="2014" name="ISME J.">
        <title>Microbial stratification in low pH oxic and suboxic macroscopic growths along an acid mine drainage.</title>
        <authorList>
            <person name="Mendez-Garcia C."/>
            <person name="Mesa V."/>
            <person name="Sprenger R.R."/>
            <person name="Richter M."/>
            <person name="Diez M.S."/>
            <person name="Solano J."/>
            <person name="Bargiela R."/>
            <person name="Golyshina O.V."/>
            <person name="Manteca A."/>
            <person name="Ramos J.L."/>
            <person name="Gallego J.R."/>
            <person name="Llorente I."/>
            <person name="Martins Dos Santos V.A."/>
            <person name="Jensen O.N."/>
            <person name="Pelaez A.I."/>
            <person name="Sanchez J."/>
            <person name="Ferrer M."/>
        </authorList>
    </citation>
    <scope>NUCLEOTIDE SEQUENCE</scope>
</reference>
<comment type="caution">
    <text evidence="6">The sequence shown here is derived from an EMBL/GenBank/DDBJ whole genome shotgun (WGS) entry which is preliminary data.</text>
</comment>
<keyword evidence="1" id="KW-0547">Nucleotide-binding</keyword>
<reference evidence="6" key="1">
    <citation type="submission" date="2013-08" db="EMBL/GenBank/DDBJ databases">
        <authorList>
            <person name="Mendez C."/>
            <person name="Richter M."/>
            <person name="Ferrer M."/>
            <person name="Sanchez J."/>
        </authorList>
    </citation>
    <scope>NUCLEOTIDE SEQUENCE</scope>
</reference>
<evidence type="ECO:0000313" key="6">
    <source>
        <dbReference type="EMBL" id="EQD77471.1"/>
    </source>
</evidence>
<dbReference type="Pfam" id="PF21280">
    <property type="entry name" value="Helicase_dom4_arc"/>
    <property type="match status" value="1"/>
</dbReference>
<feature type="domain" description="ATP-dependent DNA helicase Hel308-like" evidence="5">
    <location>
        <begin position="40"/>
        <end position="150"/>
    </location>
</feature>
<keyword evidence="2" id="KW-0378">Hydrolase</keyword>
<dbReference type="PANTHER" id="PTHR47961:SF10">
    <property type="entry name" value="ATP-DEPENDENT DNA HELICASE HEL308"/>
    <property type="match status" value="1"/>
</dbReference>
<sequence length="218" mass="24120">SGNYTPTSFGQLVCNLYIDPESAIILKEFLESDYSPEKALLSICMTPDMTGFYVSQDDVGGVSAFLESMDIRKYDEDTLKAGKTAMVILDWINEIPIMEISEKYNIGAGDLEGKISSADWLSFALSRLSQKFRRDSMHEVDILNIRIKEGISSDIIPLIILPGIGRVRARRLYNSGLKTLNDLSESSISRISSITGFSTRLAETTISGARRLMKSGIS</sequence>
<keyword evidence="4" id="KW-0067">ATP-binding</keyword>
<dbReference type="GO" id="GO:0004386">
    <property type="term" value="F:helicase activity"/>
    <property type="evidence" value="ECO:0007669"/>
    <property type="project" value="UniProtKB-KW"/>
</dbReference>
<dbReference type="AlphaFoldDB" id="T1BWW4"/>
<name>T1BWW4_9ZZZZ</name>
<proteinExistence type="predicted"/>
<evidence type="ECO:0000256" key="1">
    <source>
        <dbReference type="ARBA" id="ARBA00022741"/>
    </source>
</evidence>
<dbReference type="GO" id="GO:0016787">
    <property type="term" value="F:hydrolase activity"/>
    <property type="evidence" value="ECO:0007669"/>
    <property type="project" value="UniProtKB-KW"/>
</dbReference>
<dbReference type="Gene3D" id="1.10.3380.30">
    <property type="match status" value="1"/>
</dbReference>
<dbReference type="SUPFAM" id="SSF158702">
    <property type="entry name" value="Sec63 N-terminal domain-like"/>
    <property type="match status" value="1"/>
</dbReference>
<protein>
    <submittedName>
        <fullName evidence="6">DEAD/DEAH box helicase domain-containing protein</fullName>
    </submittedName>
</protein>
<dbReference type="Pfam" id="PF14520">
    <property type="entry name" value="HHH_5"/>
    <property type="match status" value="1"/>
</dbReference>
<evidence type="ECO:0000256" key="3">
    <source>
        <dbReference type="ARBA" id="ARBA00022806"/>
    </source>
</evidence>
<organism evidence="6">
    <name type="scientific">mine drainage metagenome</name>
    <dbReference type="NCBI Taxonomy" id="410659"/>
    <lineage>
        <taxon>unclassified sequences</taxon>
        <taxon>metagenomes</taxon>
        <taxon>ecological metagenomes</taxon>
    </lineage>
</organism>
<dbReference type="Gene3D" id="1.10.150.20">
    <property type="entry name" value="5' to 3' exonuclease, C-terminal subdomain"/>
    <property type="match status" value="1"/>
</dbReference>
<dbReference type="InterPro" id="IPR048772">
    <property type="entry name" value="Hel308-like_dom4"/>
</dbReference>
<dbReference type="InterPro" id="IPR050474">
    <property type="entry name" value="Hel308_SKI2-like"/>
</dbReference>
<evidence type="ECO:0000259" key="5">
    <source>
        <dbReference type="Pfam" id="PF21280"/>
    </source>
</evidence>
<evidence type="ECO:0000256" key="4">
    <source>
        <dbReference type="ARBA" id="ARBA00022840"/>
    </source>
</evidence>
<dbReference type="GO" id="GO:0005524">
    <property type="term" value="F:ATP binding"/>
    <property type="evidence" value="ECO:0007669"/>
    <property type="project" value="UniProtKB-KW"/>
</dbReference>
<accession>T1BWW4</accession>
<keyword evidence="3 6" id="KW-0347">Helicase</keyword>
<evidence type="ECO:0000256" key="2">
    <source>
        <dbReference type="ARBA" id="ARBA00022801"/>
    </source>
</evidence>
<dbReference type="EMBL" id="AUZX01002167">
    <property type="protein sequence ID" value="EQD77471.1"/>
    <property type="molecule type" value="Genomic_DNA"/>
</dbReference>
<gene>
    <name evidence="6" type="ORF">B1A_02945</name>
</gene>
<dbReference type="PANTHER" id="PTHR47961">
    <property type="entry name" value="DNA POLYMERASE THETA, PUTATIVE (AFU_ORTHOLOGUE AFUA_1G05260)-RELATED"/>
    <property type="match status" value="1"/>
</dbReference>
<feature type="non-terminal residue" evidence="6">
    <location>
        <position position="1"/>
    </location>
</feature>